<evidence type="ECO:0000259" key="6">
    <source>
        <dbReference type="PROSITE" id="PS51935"/>
    </source>
</evidence>
<name>A0ABN3CU34_9ACTN</name>
<proteinExistence type="inferred from homology"/>
<keyword evidence="4" id="KW-0788">Thiol protease</keyword>
<protein>
    <recommendedName>
        <fullName evidence="6">NlpC/P60 domain-containing protein</fullName>
    </recommendedName>
</protein>
<dbReference type="Pfam" id="PF13814">
    <property type="entry name" value="Replic_Relax"/>
    <property type="match status" value="1"/>
</dbReference>
<evidence type="ECO:0000256" key="1">
    <source>
        <dbReference type="ARBA" id="ARBA00007074"/>
    </source>
</evidence>
<accession>A0ABN3CU34</accession>
<comment type="caution">
    <text evidence="7">The sequence shown here is derived from an EMBL/GenBank/DDBJ whole genome shotgun (WGS) entry which is preliminary data.</text>
</comment>
<dbReference type="Pfam" id="PF00877">
    <property type="entry name" value="NLPC_P60"/>
    <property type="match status" value="1"/>
</dbReference>
<feature type="domain" description="NlpC/P60" evidence="6">
    <location>
        <begin position="261"/>
        <end position="398"/>
    </location>
</feature>
<dbReference type="SUPFAM" id="SSF54001">
    <property type="entry name" value="Cysteine proteinases"/>
    <property type="match status" value="1"/>
</dbReference>
<evidence type="ECO:0000313" key="7">
    <source>
        <dbReference type="EMBL" id="GAA2212971.1"/>
    </source>
</evidence>
<dbReference type="InterPro" id="IPR038765">
    <property type="entry name" value="Papain-like_cys_pep_sf"/>
</dbReference>
<keyword evidence="8" id="KW-1185">Reference proteome</keyword>
<sequence>MFFDTDDAARRRLLALTRMGLLERFRPNLPPAMGTAPYHYVIGETAAAVLDSEDGIELSGFGYRRDRILSIVYSQRLAHTVGTNGIATSLYGFARRRSPHGGPNTAAPPNGPHGPPRRLRPLGRRPQQHRVLPRVRHRHRTPRPARAERLLTYLTGRPAKPKPSRKADDLRISAADAHAVRESLELATSLGVPRATIVADVQQALDAGALPSLRHEAKTTKNNRQLAEKIVTTVAQRVCDKLSQKISEVLDPETLAAIRTSGRGAVALAAALKMIGVPYSWGGGGPQGPSFGIAHGAGTKGFDCSGLAEYAWAKAGVKIGGHTSAQWRAGTRVPRSQLKPGDLLFFATNPNNSATIHHVVLNIDGKRYVHAPTTGSKVQIGHWTARREAEYAGAIRPRTSSAHDGTKG</sequence>
<dbReference type="PROSITE" id="PS51935">
    <property type="entry name" value="NLPC_P60"/>
    <property type="match status" value="1"/>
</dbReference>
<gene>
    <name evidence="7" type="ORF">GCM10009850_084330</name>
</gene>
<evidence type="ECO:0000256" key="3">
    <source>
        <dbReference type="ARBA" id="ARBA00022801"/>
    </source>
</evidence>
<dbReference type="InterPro" id="IPR025855">
    <property type="entry name" value="Replic_Relax"/>
</dbReference>
<evidence type="ECO:0000256" key="2">
    <source>
        <dbReference type="ARBA" id="ARBA00022670"/>
    </source>
</evidence>
<dbReference type="Proteomes" id="UP001499843">
    <property type="component" value="Unassembled WGS sequence"/>
</dbReference>
<feature type="compositionally biased region" description="Basic residues" evidence="5">
    <location>
        <begin position="115"/>
        <end position="142"/>
    </location>
</feature>
<dbReference type="PANTHER" id="PTHR47359:SF3">
    <property type="entry name" value="NLP_P60 DOMAIN-CONTAINING PROTEIN-RELATED"/>
    <property type="match status" value="1"/>
</dbReference>
<dbReference type="EMBL" id="BAAAQX010000030">
    <property type="protein sequence ID" value="GAA2212971.1"/>
    <property type="molecule type" value="Genomic_DNA"/>
</dbReference>
<keyword evidence="2" id="KW-0645">Protease</keyword>
<keyword evidence="3" id="KW-0378">Hydrolase</keyword>
<feature type="region of interest" description="Disordered" evidence="5">
    <location>
        <begin position="94"/>
        <end position="142"/>
    </location>
</feature>
<evidence type="ECO:0000313" key="8">
    <source>
        <dbReference type="Proteomes" id="UP001499843"/>
    </source>
</evidence>
<dbReference type="InterPro" id="IPR000064">
    <property type="entry name" value="NLP_P60_dom"/>
</dbReference>
<dbReference type="InterPro" id="IPR051794">
    <property type="entry name" value="PG_Endopeptidase_C40"/>
</dbReference>
<reference evidence="7 8" key="1">
    <citation type="journal article" date="2019" name="Int. J. Syst. Evol. Microbiol.">
        <title>The Global Catalogue of Microorganisms (GCM) 10K type strain sequencing project: providing services to taxonomists for standard genome sequencing and annotation.</title>
        <authorList>
            <consortium name="The Broad Institute Genomics Platform"/>
            <consortium name="The Broad Institute Genome Sequencing Center for Infectious Disease"/>
            <person name="Wu L."/>
            <person name="Ma J."/>
        </authorList>
    </citation>
    <scope>NUCLEOTIDE SEQUENCE [LARGE SCALE GENOMIC DNA]</scope>
    <source>
        <strain evidence="7 8">JCM 16114</strain>
    </source>
</reference>
<organism evidence="7 8">
    <name type="scientific">Nonomuraea monospora</name>
    <dbReference type="NCBI Taxonomy" id="568818"/>
    <lineage>
        <taxon>Bacteria</taxon>
        <taxon>Bacillati</taxon>
        <taxon>Actinomycetota</taxon>
        <taxon>Actinomycetes</taxon>
        <taxon>Streptosporangiales</taxon>
        <taxon>Streptosporangiaceae</taxon>
        <taxon>Nonomuraea</taxon>
    </lineage>
</organism>
<evidence type="ECO:0000256" key="5">
    <source>
        <dbReference type="SAM" id="MobiDB-lite"/>
    </source>
</evidence>
<dbReference type="Gene3D" id="3.90.1720.10">
    <property type="entry name" value="endopeptidase domain like (from Nostoc punctiforme)"/>
    <property type="match status" value="1"/>
</dbReference>
<evidence type="ECO:0000256" key="4">
    <source>
        <dbReference type="ARBA" id="ARBA00022807"/>
    </source>
</evidence>
<dbReference type="PANTHER" id="PTHR47359">
    <property type="entry name" value="PEPTIDOGLYCAN DL-ENDOPEPTIDASE CWLO"/>
    <property type="match status" value="1"/>
</dbReference>
<comment type="similarity">
    <text evidence="1">Belongs to the peptidase C40 family.</text>
</comment>